<accession>A0AAW5E3T6</accession>
<sequence>MGLLIGILLFCLTIVVAVSIGMKANQNVRAYKDDEHEIFVGNEKDNL</sequence>
<proteinExistence type="predicted"/>
<dbReference type="EMBL" id="JAKTTI010000001">
    <property type="protein sequence ID" value="MCH1624011.1"/>
    <property type="molecule type" value="Genomic_DNA"/>
</dbReference>
<reference evidence="1" key="1">
    <citation type="submission" date="2022-02" db="EMBL/GenBank/DDBJ databases">
        <title>Fredinandcohnia quinoae sp. nov. isolated from Chenopodium quinoa seeds.</title>
        <authorList>
            <person name="Saati-Santamaria Z."/>
            <person name="Flores-Felix J.D."/>
            <person name="Igual J.M."/>
            <person name="Velazquez E."/>
            <person name="Garcia-Fraile P."/>
            <person name="Martinez-Molina E."/>
        </authorList>
    </citation>
    <scope>NUCLEOTIDE SEQUENCE</scope>
    <source>
        <strain evidence="1">SECRCQ15</strain>
    </source>
</reference>
<evidence type="ECO:0008006" key="3">
    <source>
        <dbReference type="Google" id="ProtNLM"/>
    </source>
</evidence>
<comment type="caution">
    <text evidence="1">The sequence shown here is derived from an EMBL/GenBank/DDBJ whole genome shotgun (WGS) entry which is preliminary data.</text>
</comment>
<dbReference type="Proteomes" id="UP001431131">
    <property type="component" value="Unassembled WGS sequence"/>
</dbReference>
<evidence type="ECO:0000313" key="2">
    <source>
        <dbReference type="Proteomes" id="UP001431131"/>
    </source>
</evidence>
<organism evidence="1 2">
    <name type="scientific">Fredinandcohnia quinoae</name>
    <dbReference type="NCBI Taxonomy" id="2918902"/>
    <lineage>
        <taxon>Bacteria</taxon>
        <taxon>Bacillati</taxon>
        <taxon>Bacillota</taxon>
        <taxon>Bacilli</taxon>
        <taxon>Bacillales</taxon>
        <taxon>Bacillaceae</taxon>
        <taxon>Fredinandcohnia</taxon>
    </lineage>
</organism>
<dbReference type="AlphaFoldDB" id="A0AAW5E3T6"/>
<protein>
    <recommendedName>
        <fullName evidence="3">YtzI protein</fullName>
    </recommendedName>
</protein>
<gene>
    <name evidence="1" type="ORF">MJG50_01620</name>
</gene>
<evidence type="ECO:0000313" key="1">
    <source>
        <dbReference type="EMBL" id="MCH1624011.1"/>
    </source>
</evidence>
<dbReference type="RefSeq" id="WP_240252258.1">
    <property type="nucleotide sequence ID" value="NZ_JAKTTI010000001.1"/>
</dbReference>
<name>A0AAW5E3T6_9BACI</name>
<keyword evidence="2" id="KW-1185">Reference proteome</keyword>